<protein>
    <submittedName>
        <fullName evidence="1">Uncharacterized protein</fullName>
    </submittedName>
</protein>
<proteinExistence type="predicted"/>
<evidence type="ECO:0000313" key="2">
    <source>
        <dbReference type="Proteomes" id="UP000275078"/>
    </source>
</evidence>
<dbReference type="AlphaFoldDB" id="A0A3N4HMZ6"/>
<dbReference type="EMBL" id="ML119808">
    <property type="protein sequence ID" value="RPA73878.1"/>
    <property type="molecule type" value="Genomic_DNA"/>
</dbReference>
<gene>
    <name evidence="1" type="ORF">BJ508DRAFT_418872</name>
</gene>
<dbReference type="Proteomes" id="UP000275078">
    <property type="component" value="Unassembled WGS sequence"/>
</dbReference>
<accession>A0A3N4HMZ6</accession>
<reference evidence="1 2" key="1">
    <citation type="journal article" date="2018" name="Nat. Ecol. Evol.">
        <title>Pezizomycetes genomes reveal the molecular basis of ectomycorrhizal truffle lifestyle.</title>
        <authorList>
            <person name="Murat C."/>
            <person name="Payen T."/>
            <person name="Noel B."/>
            <person name="Kuo A."/>
            <person name="Morin E."/>
            <person name="Chen J."/>
            <person name="Kohler A."/>
            <person name="Krizsan K."/>
            <person name="Balestrini R."/>
            <person name="Da Silva C."/>
            <person name="Montanini B."/>
            <person name="Hainaut M."/>
            <person name="Levati E."/>
            <person name="Barry K.W."/>
            <person name="Belfiori B."/>
            <person name="Cichocki N."/>
            <person name="Clum A."/>
            <person name="Dockter R.B."/>
            <person name="Fauchery L."/>
            <person name="Guy J."/>
            <person name="Iotti M."/>
            <person name="Le Tacon F."/>
            <person name="Lindquist E.A."/>
            <person name="Lipzen A."/>
            <person name="Malagnac F."/>
            <person name="Mello A."/>
            <person name="Molinier V."/>
            <person name="Miyauchi S."/>
            <person name="Poulain J."/>
            <person name="Riccioni C."/>
            <person name="Rubini A."/>
            <person name="Sitrit Y."/>
            <person name="Splivallo R."/>
            <person name="Traeger S."/>
            <person name="Wang M."/>
            <person name="Zifcakova L."/>
            <person name="Wipf D."/>
            <person name="Zambonelli A."/>
            <person name="Paolocci F."/>
            <person name="Nowrousian M."/>
            <person name="Ottonello S."/>
            <person name="Baldrian P."/>
            <person name="Spatafora J.W."/>
            <person name="Henrissat B."/>
            <person name="Nagy L.G."/>
            <person name="Aury J.M."/>
            <person name="Wincker P."/>
            <person name="Grigoriev I.V."/>
            <person name="Bonfante P."/>
            <person name="Martin F.M."/>
        </authorList>
    </citation>
    <scope>NUCLEOTIDE SEQUENCE [LARGE SCALE GENOMIC DNA]</scope>
    <source>
        <strain evidence="1 2">RN42</strain>
    </source>
</reference>
<organism evidence="1 2">
    <name type="scientific">Ascobolus immersus RN42</name>
    <dbReference type="NCBI Taxonomy" id="1160509"/>
    <lineage>
        <taxon>Eukaryota</taxon>
        <taxon>Fungi</taxon>
        <taxon>Dikarya</taxon>
        <taxon>Ascomycota</taxon>
        <taxon>Pezizomycotina</taxon>
        <taxon>Pezizomycetes</taxon>
        <taxon>Pezizales</taxon>
        <taxon>Ascobolaceae</taxon>
        <taxon>Ascobolus</taxon>
    </lineage>
</organism>
<sequence>MRSHGIEGIQHLEQFVTSLEPGETKDYFVRCLRKAKTANRGYKDEIFSPDVPDAENPLTDEERRISLIQARDFSDERDAVNGKGVIAAYESGELRINDKPQEWGDWYCLFWGGKKMTGWVRLEDPELRYSEKVEQWRKEDPNGRLWFESGLLHPTWR</sequence>
<name>A0A3N4HMZ6_ASCIM</name>
<keyword evidence="2" id="KW-1185">Reference proteome</keyword>
<evidence type="ECO:0000313" key="1">
    <source>
        <dbReference type="EMBL" id="RPA73878.1"/>
    </source>
</evidence>